<dbReference type="PATRIC" id="fig|1210046.3.peg.249"/>
<evidence type="ECO:0000256" key="4">
    <source>
        <dbReference type="ARBA" id="ARBA00012796"/>
    </source>
</evidence>
<feature type="transmembrane region" description="Helical" evidence="17">
    <location>
        <begin position="35"/>
        <end position="56"/>
    </location>
</feature>
<evidence type="ECO:0000256" key="5">
    <source>
        <dbReference type="ARBA" id="ARBA00022603"/>
    </source>
</evidence>
<keyword evidence="10 17" id="KW-1133">Transmembrane helix</keyword>
<evidence type="ECO:0000256" key="11">
    <source>
        <dbReference type="ARBA" id="ARBA00023136"/>
    </source>
</evidence>
<dbReference type="FunFam" id="3.10.330.20:FF:000001">
    <property type="entry name" value="tRNA (adenine(58)-N(1))-methyltransferase TrmI"/>
    <property type="match status" value="1"/>
</dbReference>
<evidence type="ECO:0000256" key="15">
    <source>
        <dbReference type="ARBA" id="ARBA00075788"/>
    </source>
</evidence>
<dbReference type="InterPro" id="IPR008915">
    <property type="entry name" value="Peptidase_M50"/>
</dbReference>
<dbReference type="Proteomes" id="UP000004474">
    <property type="component" value="Unassembled WGS sequence"/>
</dbReference>
<comment type="function">
    <text evidence="12">Catalyzes the S-adenosyl-L-methionine-dependent formation of N(1)-methyladenine at position 58 (m1A58) in tRNA.</text>
</comment>
<keyword evidence="6 20" id="KW-0808">Transferase</keyword>
<dbReference type="eggNOG" id="COG1994">
    <property type="taxonomic scope" value="Bacteria"/>
</dbReference>
<feature type="domain" description="Peptidase M50" evidence="18">
    <location>
        <begin position="38"/>
        <end position="112"/>
    </location>
</feature>
<evidence type="ECO:0000256" key="7">
    <source>
        <dbReference type="ARBA" id="ARBA00022691"/>
    </source>
</evidence>
<dbReference type="SUPFAM" id="SSF53335">
    <property type="entry name" value="S-adenosyl-L-methionine-dependent methyltransferases"/>
    <property type="match status" value="1"/>
</dbReference>
<organism evidence="20 21">
    <name type="scientific">Janibacter hoylei PVAS-1</name>
    <dbReference type="NCBI Taxonomy" id="1210046"/>
    <lineage>
        <taxon>Bacteria</taxon>
        <taxon>Bacillati</taxon>
        <taxon>Actinomycetota</taxon>
        <taxon>Actinomycetes</taxon>
        <taxon>Micrococcales</taxon>
        <taxon>Intrasporangiaceae</taxon>
        <taxon>Janibacter</taxon>
    </lineage>
</organism>
<keyword evidence="5 20" id="KW-0489">Methyltransferase</keyword>
<sequence>MYLGWSWLLMGGLIVFIVGPGSAQAHGPVTGYGIAVVYALALLLSVLAHEAAHAVTARAFGHTVHRVVADLWGGHTAFEAARSTPATAAAIAVVGPLTNAVIAIVCLVASAVLGSGIPGLVLGGIAFVNGALAVLNLLPGLPLDGGQIVEAGVWAVTRDQGRARVVAGVLGRGLVVVIVVAVIGVPLLAGRSPQLTTVLWTALVGSFLWTGATSAIAHGRALQQINRLDVRSLIEPAAPIHRDAPVGELTSLRALPVVVDEAGRPVGVIDHDALRGIAPDAVDRTPVSAVTVAAPEGWAVELVPGHEAVDLVTAFQESRGRVVAVTEGGSAAGHRAGRAGQRGLRTQLDSPTMTATGSAYRRGPFREGDRVQLTDPKGRLHTITLTPGKQFHTHRGHVKHDDLIGAPDGSTITNTAGTEYLALRPLLSDYVMSMPRGAAVVYPKDAGQIVQMADVFPGATVVEAGVGSGALSMSLLRAVGDEGRVLSFERRADFAEIARANAQAFFGEDHPAWSVTVGDLVESLPSAVEPGSVDRVVLDMLAPWECLEVVADALTPGGVLICYVATATQLSKVAEAMRDFGTFTEPEAWESLVRGWHLEGLAVRPQHRMHGHTGFLITTRRLAPGVTPPMRKRRPGKGYAAQEESGQPDVAPEPMPGADDAEWTSEALGERVASEKKMRKLARGVVPPTPR</sequence>
<dbReference type="GO" id="GO:0160107">
    <property type="term" value="F:tRNA (adenine(58)-N1)-methyltransferase activity"/>
    <property type="evidence" value="ECO:0007669"/>
    <property type="project" value="UniProtKB-EC"/>
</dbReference>
<dbReference type="CDD" id="cd02440">
    <property type="entry name" value="AdoMet_MTases"/>
    <property type="match status" value="1"/>
</dbReference>
<dbReference type="InterPro" id="IPR014816">
    <property type="entry name" value="tRNA_MeTrfase_Gcd14"/>
</dbReference>
<evidence type="ECO:0000256" key="17">
    <source>
        <dbReference type="SAM" id="Phobius"/>
    </source>
</evidence>
<evidence type="ECO:0000256" key="10">
    <source>
        <dbReference type="ARBA" id="ARBA00022989"/>
    </source>
</evidence>
<feature type="domain" description="tRNA (adenine(58)-N(1))-methyltransferase catalytic subunit TRM61 C-terminal" evidence="19">
    <location>
        <begin position="432"/>
        <end position="597"/>
    </location>
</feature>
<dbReference type="EMBL" id="ALWX01000004">
    <property type="protein sequence ID" value="EKA62619.1"/>
    <property type="molecule type" value="Genomic_DNA"/>
</dbReference>
<dbReference type="STRING" id="1210046.B277_01254"/>
<dbReference type="EC" id="2.1.1.220" evidence="4"/>
<evidence type="ECO:0000256" key="8">
    <source>
        <dbReference type="ARBA" id="ARBA00022692"/>
    </source>
</evidence>
<dbReference type="OrthoDB" id="9781391at2"/>
<dbReference type="PANTHER" id="PTHR12133">
    <property type="entry name" value="TRNA (ADENINE(58)-N(1))-METHYLTRANSFERASE"/>
    <property type="match status" value="1"/>
</dbReference>
<dbReference type="GO" id="GO:0006508">
    <property type="term" value="P:proteolysis"/>
    <property type="evidence" value="ECO:0007669"/>
    <property type="project" value="InterPro"/>
</dbReference>
<feature type="transmembrane region" description="Helical" evidence="17">
    <location>
        <begin position="119"/>
        <end position="138"/>
    </location>
</feature>
<evidence type="ECO:0000313" key="21">
    <source>
        <dbReference type="Proteomes" id="UP000004474"/>
    </source>
</evidence>
<accession>K1E1P8</accession>
<evidence type="ECO:0000256" key="6">
    <source>
        <dbReference type="ARBA" id="ARBA00022679"/>
    </source>
</evidence>
<evidence type="ECO:0000256" key="9">
    <source>
        <dbReference type="ARBA" id="ARBA00022694"/>
    </source>
</evidence>
<proteinExistence type="inferred from homology"/>
<keyword evidence="9" id="KW-0819">tRNA processing</keyword>
<dbReference type="PROSITE" id="PS51620">
    <property type="entry name" value="SAM_TRM61"/>
    <property type="match status" value="1"/>
</dbReference>
<feature type="transmembrane region" description="Helical" evidence="17">
    <location>
        <begin position="165"/>
        <end position="189"/>
    </location>
</feature>
<protein>
    <recommendedName>
        <fullName evidence="14">tRNA (adenine(58)-N(1))-methyltransferase TrmI</fullName>
        <ecNumber evidence="4">2.1.1.220</ecNumber>
    </recommendedName>
    <alternativeName>
        <fullName evidence="15">tRNA(m1A58)-methyltransferase</fullName>
    </alternativeName>
</protein>
<name>K1E1P8_9MICO</name>
<dbReference type="FunFam" id="3.40.50.150:FF:000019">
    <property type="entry name" value="tRNA (adenine(58)-N(1))-methyltransferase TrmI"/>
    <property type="match status" value="1"/>
</dbReference>
<dbReference type="Pfam" id="PF08704">
    <property type="entry name" value="GCD14"/>
    <property type="match status" value="1"/>
</dbReference>
<evidence type="ECO:0000313" key="20">
    <source>
        <dbReference type="EMBL" id="EKA62619.1"/>
    </source>
</evidence>
<feature type="transmembrane region" description="Helical" evidence="17">
    <location>
        <begin position="88"/>
        <end position="113"/>
    </location>
</feature>
<dbReference type="eggNOG" id="COG2519">
    <property type="taxonomic scope" value="Bacteria"/>
</dbReference>
<keyword evidence="11 17" id="KW-0472">Membrane</keyword>
<feature type="region of interest" description="Disordered" evidence="16">
    <location>
        <begin position="624"/>
        <end position="691"/>
    </location>
</feature>
<dbReference type="Pfam" id="PF02163">
    <property type="entry name" value="Peptidase_M50"/>
    <property type="match status" value="2"/>
</dbReference>
<evidence type="ECO:0000259" key="19">
    <source>
        <dbReference type="Pfam" id="PF08704"/>
    </source>
</evidence>
<dbReference type="GO" id="GO:0016020">
    <property type="term" value="C:membrane"/>
    <property type="evidence" value="ECO:0007669"/>
    <property type="project" value="UniProtKB-SubCell"/>
</dbReference>
<dbReference type="InterPro" id="IPR029063">
    <property type="entry name" value="SAM-dependent_MTases_sf"/>
</dbReference>
<dbReference type="GO" id="GO:0031515">
    <property type="term" value="C:tRNA (m1A) methyltransferase complex"/>
    <property type="evidence" value="ECO:0007669"/>
    <property type="project" value="InterPro"/>
</dbReference>
<comment type="similarity">
    <text evidence="3">Belongs to the peptidase M50B family.</text>
</comment>
<reference evidence="20 21" key="1">
    <citation type="journal article" date="2012" name="J. Bacteriol.">
        <title>Genome Sequence of Janibacter hoylei MTCC8307, Isolated from the Stratospheric Air.</title>
        <authorList>
            <person name="Pawar S.P."/>
            <person name="Dhotre D.P."/>
            <person name="Shetty S.A."/>
            <person name="Chowdhury S.P."/>
            <person name="Chaudhari B.L."/>
            <person name="Shouche Y.S."/>
        </authorList>
    </citation>
    <scope>NUCLEOTIDE SEQUENCE [LARGE SCALE GENOMIC DNA]</scope>
    <source>
        <strain evidence="20 21">PVAS-1</strain>
    </source>
</reference>
<evidence type="ECO:0000256" key="3">
    <source>
        <dbReference type="ARBA" id="ARBA00007931"/>
    </source>
</evidence>
<gene>
    <name evidence="20" type="ORF">B277_01254</name>
</gene>
<keyword evidence="8 17" id="KW-0812">Transmembrane</keyword>
<comment type="subcellular location">
    <subcellularLocation>
        <location evidence="2">Membrane</location>
        <topology evidence="2">Multi-pass membrane protein</topology>
    </subcellularLocation>
</comment>
<dbReference type="InterPro" id="IPR049470">
    <property type="entry name" value="TRM61_C"/>
</dbReference>
<dbReference type="GO" id="GO:0030488">
    <property type="term" value="P:tRNA methylation"/>
    <property type="evidence" value="ECO:0007669"/>
    <property type="project" value="InterPro"/>
</dbReference>
<evidence type="ECO:0000256" key="13">
    <source>
        <dbReference type="ARBA" id="ARBA00066181"/>
    </source>
</evidence>
<evidence type="ECO:0000256" key="16">
    <source>
        <dbReference type="SAM" id="MobiDB-lite"/>
    </source>
</evidence>
<dbReference type="Gene3D" id="3.10.330.20">
    <property type="match status" value="1"/>
</dbReference>
<comment type="cofactor">
    <cofactor evidence="1">
        <name>Zn(2+)</name>
        <dbReference type="ChEBI" id="CHEBI:29105"/>
    </cofactor>
</comment>
<comment type="subunit">
    <text evidence="13">Homotetramer composed of a dimer of dimers.</text>
</comment>
<evidence type="ECO:0000259" key="18">
    <source>
        <dbReference type="Pfam" id="PF02163"/>
    </source>
</evidence>
<feature type="domain" description="Peptidase M50" evidence="18">
    <location>
        <begin position="124"/>
        <end position="179"/>
    </location>
</feature>
<comment type="caution">
    <text evidence="20">The sequence shown here is derived from an EMBL/GenBank/DDBJ whole genome shotgun (WGS) entry which is preliminary data.</text>
</comment>
<dbReference type="Gene3D" id="3.40.50.150">
    <property type="entry name" value="Vaccinia Virus protein VP39"/>
    <property type="match status" value="1"/>
</dbReference>
<evidence type="ECO:0000256" key="12">
    <source>
        <dbReference type="ARBA" id="ARBA00056761"/>
    </source>
</evidence>
<evidence type="ECO:0000256" key="2">
    <source>
        <dbReference type="ARBA" id="ARBA00004141"/>
    </source>
</evidence>
<evidence type="ECO:0000256" key="14">
    <source>
        <dbReference type="ARBA" id="ARBA00069291"/>
    </source>
</evidence>
<evidence type="ECO:0000256" key="1">
    <source>
        <dbReference type="ARBA" id="ARBA00001947"/>
    </source>
</evidence>
<keyword evidence="7" id="KW-0949">S-adenosyl-L-methionine</keyword>
<dbReference type="Pfam" id="PF14801">
    <property type="entry name" value="TrmI-like_N"/>
    <property type="match status" value="1"/>
</dbReference>
<dbReference type="PANTHER" id="PTHR12133:SF1">
    <property type="entry name" value="TRNA (ADENINE(58)-N(1))-METHYLTRANSFERASE, MITOCHONDRIAL"/>
    <property type="match status" value="1"/>
</dbReference>
<dbReference type="AlphaFoldDB" id="K1E1P8"/>